<comment type="caution">
    <text evidence="3">The sequence shown here is derived from an EMBL/GenBank/DDBJ whole genome shotgun (WGS) entry which is preliminary data.</text>
</comment>
<evidence type="ECO:0008006" key="5">
    <source>
        <dbReference type="Google" id="ProtNLM"/>
    </source>
</evidence>
<proteinExistence type="predicted"/>
<evidence type="ECO:0000313" key="4">
    <source>
        <dbReference type="Proteomes" id="UP000660668"/>
    </source>
</evidence>
<organism evidence="3 4">
    <name type="scientific">Nocardioides agariphilus</name>
    <dbReference type="NCBI Taxonomy" id="433664"/>
    <lineage>
        <taxon>Bacteria</taxon>
        <taxon>Bacillati</taxon>
        <taxon>Actinomycetota</taxon>
        <taxon>Actinomycetes</taxon>
        <taxon>Propionibacteriales</taxon>
        <taxon>Nocardioidaceae</taxon>
        <taxon>Nocardioides</taxon>
    </lineage>
</organism>
<dbReference type="RefSeq" id="WP_194697016.1">
    <property type="nucleotide sequence ID" value="NZ_JADKPO010000018.1"/>
</dbReference>
<dbReference type="AlphaFoldDB" id="A0A930VPX6"/>
<name>A0A930VPX6_9ACTN</name>
<keyword evidence="1" id="KW-0472">Membrane</keyword>
<dbReference type="Proteomes" id="UP000660668">
    <property type="component" value="Unassembled WGS sequence"/>
</dbReference>
<gene>
    <name evidence="3" type="ORF">ISU10_13940</name>
</gene>
<keyword evidence="2" id="KW-0732">Signal</keyword>
<evidence type="ECO:0000313" key="3">
    <source>
        <dbReference type="EMBL" id="MBF4768863.1"/>
    </source>
</evidence>
<sequence length="613" mass="63374">MLACLLTALLGPIVTTASPAAAAGEAWSFTPPSALAGQTITASGTGWDPDPYTGPVYLFLPGIDPNPSNAWMSADVSADGTWSIEVTVPSYQAGQYRFFACQICSFIDSPGPPNAETYLNVLAVFTPAVSQALPNTSVPVTGSGWSPNEAVSLYTSIGTLGQPDSLVGTVMPISDGTFDNAAAFTVPGIPAGKYVFVACQGCTYGSEALTVDVPFVVTTVPNDTLQTLAVAPAKQAVGEDVSVSGTGWSLTDGDVSVYADIADLGAGLDPLATTTVLSGGEINTTVTVPDRGVDSLTLYACQVCGDSDLEARATLTIAERSVPVPILEVQPTSGAPDDQLQATGTGWLDGPVTLVIRRSAGVGRVDLATATAVDGVFEQELAVPDMDPGQAEIVACQLCSGADRIEDIVAFTVLSPQIDNPVIALDRRSVEPKARITVSGADWAPDDGEVTVLIGPAGDEEPTDVWFRVQPAEDGTFTEEVEAPDRDNGQYKVVACQRCDESEHPVATAPLAINGGLDLLLVVGGAGGGLALLLAALLGVMLLRRPGRVAASPEPSPPPTPTARPDVRLVMDDDLQVGWQDASDRPAGFKLPGIDIVARLDPAPLADNVEVLR</sequence>
<accession>A0A930VPX6</accession>
<keyword evidence="1" id="KW-0812">Transmembrane</keyword>
<feature type="transmembrane region" description="Helical" evidence="1">
    <location>
        <begin position="519"/>
        <end position="543"/>
    </location>
</feature>
<evidence type="ECO:0000256" key="1">
    <source>
        <dbReference type="SAM" id="Phobius"/>
    </source>
</evidence>
<dbReference type="EMBL" id="JADKPO010000018">
    <property type="protein sequence ID" value="MBF4768863.1"/>
    <property type="molecule type" value="Genomic_DNA"/>
</dbReference>
<keyword evidence="4" id="KW-1185">Reference proteome</keyword>
<protein>
    <recommendedName>
        <fullName evidence="5">IPT/TIG domain-containing protein</fullName>
    </recommendedName>
</protein>
<reference evidence="3" key="1">
    <citation type="submission" date="2020-11" db="EMBL/GenBank/DDBJ databases">
        <title>Nocardioides cynanchi sp. nov., isolated from soil of rhizosphere of Cynanchum wilfordii.</title>
        <authorList>
            <person name="Lee J.-S."/>
            <person name="Suh M.K."/>
            <person name="Kim J.-S."/>
        </authorList>
    </citation>
    <scope>NUCLEOTIDE SEQUENCE</scope>
    <source>
        <strain evidence="3">KCTC 19276</strain>
    </source>
</reference>
<feature type="chain" id="PRO_5038131255" description="IPT/TIG domain-containing protein" evidence="2">
    <location>
        <begin position="23"/>
        <end position="613"/>
    </location>
</feature>
<evidence type="ECO:0000256" key="2">
    <source>
        <dbReference type="SAM" id="SignalP"/>
    </source>
</evidence>
<keyword evidence="1" id="KW-1133">Transmembrane helix</keyword>
<feature type="signal peptide" evidence="2">
    <location>
        <begin position="1"/>
        <end position="22"/>
    </location>
</feature>